<dbReference type="GO" id="GO:0046872">
    <property type="term" value="F:metal ion binding"/>
    <property type="evidence" value="ECO:0007669"/>
    <property type="project" value="UniProtKB-KW"/>
</dbReference>
<evidence type="ECO:0000256" key="1">
    <source>
        <dbReference type="ARBA" id="ARBA00001946"/>
    </source>
</evidence>
<dbReference type="GO" id="GO:0008299">
    <property type="term" value="P:isoprenoid biosynthetic process"/>
    <property type="evidence" value="ECO:0007669"/>
    <property type="project" value="InterPro"/>
</dbReference>
<comment type="cofactor">
    <cofactor evidence="1">
        <name>Mg(2+)</name>
        <dbReference type="ChEBI" id="CHEBI:18420"/>
    </cofactor>
</comment>
<dbReference type="PANTHER" id="PTHR12001">
    <property type="entry name" value="GERANYLGERANYL PYROPHOSPHATE SYNTHASE"/>
    <property type="match status" value="1"/>
</dbReference>
<keyword evidence="5" id="KW-0460">Magnesium</keyword>
<protein>
    <submittedName>
        <fullName evidence="7">Polyprenyl synthetase</fullName>
    </submittedName>
</protein>
<dbReference type="InterPro" id="IPR008949">
    <property type="entry name" value="Isoprenoid_synthase_dom_sf"/>
</dbReference>
<dbReference type="InterPro" id="IPR000092">
    <property type="entry name" value="Polyprenyl_synt"/>
</dbReference>
<keyword evidence="4" id="KW-0479">Metal-binding</keyword>
<accession>M2XBJ5</accession>
<evidence type="ECO:0000256" key="3">
    <source>
        <dbReference type="ARBA" id="ARBA00022679"/>
    </source>
</evidence>
<dbReference type="Proteomes" id="UP000009877">
    <property type="component" value="Unassembled WGS sequence"/>
</dbReference>
<dbReference type="Gene3D" id="1.10.600.10">
    <property type="entry name" value="Farnesyl Diphosphate Synthase"/>
    <property type="match status" value="1"/>
</dbReference>
<dbReference type="SUPFAM" id="SSF48576">
    <property type="entry name" value="Terpenoid synthases"/>
    <property type="match status" value="1"/>
</dbReference>
<evidence type="ECO:0000313" key="8">
    <source>
        <dbReference type="Proteomes" id="UP000009877"/>
    </source>
</evidence>
<reference evidence="7 8" key="1">
    <citation type="journal article" date="2014" name="Genome Announc.">
        <title>Draft Genome Sequence of Kocuria palustris PEL.</title>
        <authorList>
            <person name="Sharma G."/>
            <person name="Khatri I."/>
            <person name="Subramanian S."/>
        </authorList>
    </citation>
    <scope>NUCLEOTIDE SEQUENCE [LARGE SCALE GENOMIC DNA]</scope>
    <source>
        <strain evidence="7 8">PEL</strain>
    </source>
</reference>
<sequence>MTDPSFAPDSDSSSPELSRVAAAESEAFRYDVDAVLQSWFQDQRTVADGISEAAGPMVEAIAGLSTGGKRTRAQLLYWSWRAAGGDADSRIPRLAGAGIELFQTAALIHDDIIDRSATRRGMRSIHVLFADRHRDSGWSQDSAHFGTSAAVLAGDLALTWSEQIFGEAVALAGHPAGAAADFTRMRTEVMLGQYLDIHAEVAAQTLPPDKAIERAFEVLRYKSAKYSAEHPAALGALLAAAPSSFVEACRRFALPLGEAFQIRDDVLGVFGDPVTTGKPAGDDLREGKRTVLIGQHLRDAEPQDAQLVARALGDQSLDDAQIEDLREALRRSGALQRTEQIVDELSQRTEQALAQMRIEDLPRAGLQQMADALVRRSR</sequence>
<dbReference type="PROSITE" id="PS00444">
    <property type="entry name" value="POLYPRENYL_SYNTHASE_2"/>
    <property type="match status" value="1"/>
</dbReference>
<evidence type="ECO:0000313" key="7">
    <source>
        <dbReference type="EMBL" id="EME36416.1"/>
    </source>
</evidence>
<dbReference type="EMBL" id="ANHZ02000014">
    <property type="protein sequence ID" value="EME36416.1"/>
    <property type="molecule type" value="Genomic_DNA"/>
</dbReference>
<dbReference type="GO" id="GO:0004659">
    <property type="term" value="F:prenyltransferase activity"/>
    <property type="evidence" value="ECO:0007669"/>
    <property type="project" value="InterPro"/>
</dbReference>
<dbReference type="CDD" id="cd00685">
    <property type="entry name" value="Trans_IPPS_HT"/>
    <property type="match status" value="1"/>
</dbReference>
<dbReference type="PROSITE" id="PS00723">
    <property type="entry name" value="POLYPRENYL_SYNTHASE_1"/>
    <property type="match status" value="1"/>
</dbReference>
<dbReference type="RefSeq" id="WP_006214822.1">
    <property type="nucleotide sequence ID" value="NZ_ANHZ02000014.1"/>
</dbReference>
<evidence type="ECO:0000256" key="5">
    <source>
        <dbReference type="ARBA" id="ARBA00022842"/>
    </source>
</evidence>
<evidence type="ECO:0000256" key="2">
    <source>
        <dbReference type="ARBA" id="ARBA00006706"/>
    </source>
</evidence>
<keyword evidence="3 6" id="KW-0808">Transferase</keyword>
<evidence type="ECO:0000256" key="6">
    <source>
        <dbReference type="RuleBase" id="RU004466"/>
    </source>
</evidence>
<dbReference type="STRING" id="71999.KPaMU14_07295"/>
<proteinExistence type="inferred from homology"/>
<keyword evidence="8" id="KW-1185">Reference proteome</keyword>
<gene>
    <name evidence="7" type="ORF">C884_00403</name>
</gene>
<evidence type="ECO:0000256" key="4">
    <source>
        <dbReference type="ARBA" id="ARBA00022723"/>
    </source>
</evidence>
<dbReference type="Pfam" id="PF00348">
    <property type="entry name" value="polyprenyl_synt"/>
    <property type="match status" value="1"/>
</dbReference>
<name>M2XBJ5_9MICC</name>
<dbReference type="AlphaFoldDB" id="M2XBJ5"/>
<comment type="caution">
    <text evidence="7">The sequence shown here is derived from an EMBL/GenBank/DDBJ whole genome shotgun (WGS) entry which is preliminary data.</text>
</comment>
<comment type="similarity">
    <text evidence="2 6">Belongs to the FPP/GGPP synthase family.</text>
</comment>
<dbReference type="SFLD" id="SFLDS00005">
    <property type="entry name" value="Isoprenoid_Synthase_Type_I"/>
    <property type="match status" value="1"/>
</dbReference>
<dbReference type="PANTHER" id="PTHR12001:SF85">
    <property type="entry name" value="SHORT CHAIN ISOPRENYL DIPHOSPHATE SYNTHASE"/>
    <property type="match status" value="1"/>
</dbReference>
<dbReference type="InterPro" id="IPR033749">
    <property type="entry name" value="Polyprenyl_synt_CS"/>
</dbReference>
<organism evidence="7 8">
    <name type="scientific">Kocuria palustris PEL</name>
    <dbReference type="NCBI Taxonomy" id="1236550"/>
    <lineage>
        <taxon>Bacteria</taxon>
        <taxon>Bacillati</taxon>
        <taxon>Actinomycetota</taxon>
        <taxon>Actinomycetes</taxon>
        <taxon>Micrococcales</taxon>
        <taxon>Micrococcaceae</taxon>
        <taxon>Kocuria</taxon>
    </lineage>
</organism>